<keyword evidence="1" id="KW-0808">Transferase</keyword>
<protein>
    <submittedName>
        <fullName evidence="1">Fatty acid synthase alpha subunit Lsd1</fullName>
        <ecNumber evidence="1">2.3.1.86</ecNumber>
    </submittedName>
</protein>
<dbReference type="Proteomes" id="UP001150603">
    <property type="component" value="Unassembled WGS sequence"/>
</dbReference>
<gene>
    <name evidence="1" type="primary">fas2_10</name>
    <name evidence="1" type="ORF">FBU59_002206</name>
</gene>
<organism evidence="1 2">
    <name type="scientific">Linderina macrospora</name>
    <dbReference type="NCBI Taxonomy" id="4868"/>
    <lineage>
        <taxon>Eukaryota</taxon>
        <taxon>Fungi</taxon>
        <taxon>Fungi incertae sedis</taxon>
        <taxon>Zoopagomycota</taxon>
        <taxon>Kickxellomycotina</taxon>
        <taxon>Kickxellomycetes</taxon>
        <taxon>Kickxellales</taxon>
        <taxon>Kickxellaceae</taxon>
        <taxon>Linderina</taxon>
    </lineage>
</organism>
<comment type="caution">
    <text evidence="1">The sequence shown here is derived from an EMBL/GenBank/DDBJ whole genome shotgun (WGS) entry which is preliminary data.</text>
</comment>
<dbReference type="EC" id="2.3.1.86" evidence="1"/>
<dbReference type="EMBL" id="JANBPW010001170">
    <property type="protein sequence ID" value="KAJ1945799.1"/>
    <property type="molecule type" value="Genomic_DNA"/>
</dbReference>
<keyword evidence="1" id="KW-0012">Acyltransferase</keyword>
<accession>A0ACC1JC53</accession>
<evidence type="ECO:0000313" key="1">
    <source>
        <dbReference type="EMBL" id="KAJ1945799.1"/>
    </source>
</evidence>
<evidence type="ECO:0000313" key="2">
    <source>
        <dbReference type="Proteomes" id="UP001150603"/>
    </source>
</evidence>
<name>A0ACC1JC53_9FUNG</name>
<keyword evidence="2" id="KW-1185">Reference proteome</keyword>
<sequence>MDQQLKRLGRTPGYAVPACMETGIIPGNRNLDNVTSELEAYDHIVFPSKSIQTPGIDAALVTSFGFGQVGGEILVLNPDYVYAVLSKGTLGQHRLKVKEGEQKSNRYWQDMLVGNHPFAQLKDAPPFTPEEESRVYMDPTARVKYDLVSKKYHF</sequence>
<proteinExistence type="predicted"/>
<reference evidence="1" key="1">
    <citation type="submission" date="2022-07" db="EMBL/GenBank/DDBJ databases">
        <title>Phylogenomic reconstructions and comparative analyses of Kickxellomycotina fungi.</title>
        <authorList>
            <person name="Reynolds N.K."/>
            <person name="Stajich J.E."/>
            <person name="Barry K."/>
            <person name="Grigoriev I.V."/>
            <person name="Crous P."/>
            <person name="Smith M.E."/>
        </authorList>
    </citation>
    <scope>NUCLEOTIDE SEQUENCE</scope>
    <source>
        <strain evidence="1">NRRL 5244</strain>
    </source>
</reference>